<dbReference type="SUPFAM" id="SSF56784">
    <property type="entry name" value="HAD-like"/>
    <property type="match status" value="1"/>
</dbReference>
<evidence type="ECO:0000313" key="1">
    <source>
        <dbReference type="EMBL" id="ANF56869.1"/>
    </source>
</evidence>
<dbReference type="Gene3D" id="3.40.50.1000">
    <property type="entry name" value="HAD superfamily/HAD-like"/>
    <property type="match status" value="1"/>
</dbReference>
<dbReference type="Proteomes" id="UP000077875">
    <property type="component" value="Chromosome"/>
</dbReference>
<accession>A0A172YC90</accession>
<dbReference type="AlphaFoldDB" id="A0A172YC90"/>
<evidence type="ECO:0008006" key="3">
    <source>
        <dbReference type="Google" id="ProtNLM"/>
    </source>
</evidence>
<proteinExistence type="predicted"/>
<dbReference type="KEGG" id="haa:A5892_04795"/>
<dbReference type="RefSeq" id="WP_064121833.1">
    <property type="nucleotide sequence ID" value="NZ_CP015243.1"/>
</dbReference>
<name>A0A172YC90_9GAMM</name>
<reference evidence="1 2" key="1">
    <citation type="submission" date="2016-04" db="EMBL/GenBank/DDBJ databases">
        <title>Complete Genome Sequence of Halotalea alkalilenta IHB B 13600.</title>
        <authorList>
            <person name="Swarnkar M.K."/>
            <person name="Sharma A."/>
            <person name="Kaushal K."/>
            <person name="Soni R."/>
            <person name="Rana S."/>
            <person name="Singh A.K."/>
            <person name="Gulati A."/>
        </authorList>
    </citation>
    <scope>NUCLEOTIDE SEQUENCE [LARGE SCALE GENOMIC DNA]</scope>
    <source>
        <strain evidence="1 2">IHB B 13600</strain>
    </source>
</reference>
<dbReference type="Gene3D" id="1.10.150.750">
    <property type="match status" value="1"/>
</dbReference>
<protein>
    <recommendedName>
        <fullName evidence="3">Haloacid dehalogenase</fullName>
    </recommendedName>
</protein>
<dbReference type="InterPro" id="IPR036412">
    <property type="entry name" value="HAD-like_sf"/>
</dbReference>
<sequence length="214" mass="23495">MRLTDYQTLCIDAHGVLIDRDSAILRGLSPLLAQLEDPPPPSRVIADYVEALTSVADEEMDSVSAHCFVHRTLADRWALSPSWQQSIEFASRLGVGSLYEDSPGALQYLRKFYRLRVVTTLDAAEFAAFDQRLGLAAEERLTTGSFIAARARIKAFCADPALLLLCAGPPPQGAAGYRRILRTSSAETIDSKRDFVSLGAFIRAHQNALRSDIV</sequence>
<dbReference type="EMBL" id="CP015243">
    <property type="protein sequence ID" value="ANF56869.1"/>
    <property type="molecule type" value="Genomic_DNA"/>
</dbReference>
<dbReference type="STRING" id="376489.A5892_04795"/>
<keyword evidence="2" id="KW-1185">Reference proteome</keyword>
<organism evidence="1 2">
    <name type="scientific">Halotalea alkalilenta</name>
    <dbReference type="NCBI Taxonomy" id="376489"/>
    <lineage>
        <taxon>Bacteria</taxon>
        <taxon>Pseudomonadati</taxon>
        <taxon>Pseudomonadota</taxon>
        <taxon>Gammaproteobacteria</taxon>
        <taxon>Oceanospirillales</taxon>
        <taxon>Halomonadaceae</taxon>
        <taxon>Halotalea</taxon>
    </lineage>
</organism>
<gene>
    <name evidence="1" type="ORF">A5892_04795</name>
</gene>
<dbReference type="InterPro" id="IPR023214">
    <property type="entry name" value="HAD_sf"/>
</dbReference>
<evidence type="ECO:0000313" key="2">
    <source>
        <dbReference type="Proteomes" id="UP000077875"/>
    </source>
</evidence>